<name>A0A9W2XS85_BETSP</name>
<evidence type="ECO:0000313" key="2">
    <source>
        <dbReference type="Proteomes" id="UP000515150"/>
    </source>
</evidence>
<feature type="compositionally biased region" description="Gly residues" evidence="1">
    <location>
        <begin position="74"/>
        <end position="84"/>
    </location>
</feature>
<protein>
    <submittedName>
        <fullName evidence="3">Uncharacterized protein LOC114854839</fullName>
    </submittedName>
</protein>
<accession>A0A9W2XS85</accession>
<dbReference type="RefSeq" id="XP_055364627.1">
    <property type="nucleotide sequence ID" value="XM_055508652.1"/>
</dbReference>
<dbReference type="GeneID" id="114854839"/>
<keyword evidence="2" id="KW-1185">Reference proteome</keyword>
<dbReference type="OrthoDB" id="8963089at2759"/>
<dbReference type="AlphaFoldDB" id="A0A9W2XS85"/>
<feature type="region of interest" description="Disordered" evidence="1">
    <location>
        <begin position="63"/>
        <end position="149"/>
    </location>
</feature>
<feature type="compositionally biased region" description="Basic residues" evidence="1">
    <location>
        <begin position="122"/>
        <end position="131"/>
    </location>
</feature>
<proteinExistence type="predicted"/>
<evidence type="ECO:0000256" key="1">
    <source>
        <dbReference type="SAM" id="MobiDB-lite"/>
    </source>
</evidence>
<sequence>MCASIPPLIPLWQHQHHLPPPPLPPPPLLLLPLLDPPVSCRDLPPPSLQGALPGTGRGREITTSQLAADPRQGIGSGEGRGGNFTRGARGERRKGNTQGYRRKKETRSTLHPDRPERERWQRRQRRRRRPGVRTSSASTRGSASPGPVFSFAEEPLMEPCLTLQRGVFNQCNCPTFSICVCVCLPLEPEGRLLMVAVMAMVEVVVVVMMTMQWQWRCSRDFWLSTPCLLKDSLR</sequence>
<organism evidence="2 3">
    <name type="scientific">Betta splendens</name>
    <name type="common">Siamese fighting fish</name>
    <dbReference type="NCBI Taxonomy" id="158456"/>
    <lineage>
        <taxon>Eukaryota</taxon>
        <taxon>Metazoa</taxon>
        <taxon>Chordata</taxon>
        <taxon>Craniata</taxon>
        <taxon>Vertebrata</taxon>
        <taxon>Euteleostomi</taxon>
        <taxon>Actinopterygii</taxon>
        <taxon>Neopterygii</taxon>
        <taxon>Teleostei</taxon>
        <taxon>Neoteleostei</taxon>
        <taxon>Acanthomorphata</taxon>
        <taxon>Anabantaria</taxon>
        <taxon>Anabantiformes</taxon>
        <taxon>Anabantoidei</taxon>
        <taxon>Osphronemidae</taxon>
        <taxon>Betta</taxon>
    </lineage>
</organism>
<dbReference type="Proteomes" id="UP000515150">
    <property type="component" value="Chromosome 4"/>
</dbReference>
<evidence type="ECO:0000313" key="3">
    <source>
        <dbReference type="RefSeq" id="XP_055364627.1"/>
    </source>
</evidence>
<gene>
    <name evidence="3" type="primary">LOC114854839</name>
</gene>
<feature type="compositionally biased region" description="Low complexity" evidence="1">
    <location>
        <begin position="133"/>
        <end position="147"/>
    </location>
</feature>
<reference evidence="3" key="1">
    <citation type="submission" date="2025-08" db="UniProtKB">
        <authorList>
            <consortium name="RefSeq"/>
        </authorList>
    </citation>
    <scope>IDENTIFICATION</scope>
</reference>
<feature type="compositionally biased region" description="Basic and acidic residues" evidence="1">
    <location>
        <begin position="106"/>
        <end position="121"/>
    </location>
</feature>
<dbReference type="KEGG" id="bspl:114854839"/>